<evidence type="ECO:0000313" key="9">
    <source>
        <dbReference type="RefSeq" id="XP_031565387.1"/>
    </source>
</evidence>
<dbReference type="Gene3D" id="3.30.390.130">
    <property type="match status" value="1"/>
</dbReference>
<dbReference type="GO" id="GO:0005737">
    <property type="term" value="C:cytoplasm"/>
    <property type="evidence" value="ECO:0007669"/>
    <property type="project" value="UniProtKB-SubCell"/>
</dbReference>
<evidence type="ECO:0000256" key="2">
    <source>
        <dbReference type="ARBA" id="ARBA00004906"/>
    </source>
</evidence>
<keyword evidence="5" id="KW-0862">Zinc</keyword>
<organism evidence="8 9">
    <name type="scientific">Actinia tenebrosa</name>
    <name type="common">Australian red waratah sea anemone</name>
    <dbReference type="NCBI Taxonomy" id="6105"/>
    <lineage>
        <taxon>Eukaryota</taxon>
        <taxon>Metazoa</taxon>
        <taxon>Cnidaria</taxon>
        <taxon>Anthozoa</taxon>
        <taxon>Hexacorallia</taxon>
        <taxon>Actiniaria</taxon>
        <taxon>Actiniidae</taxon>
        <taxon>Actinia</taxon>
    </lineage>
</organism>
<keyword evidence="8" id="KW-1185">Reference proteome</keyword>
<sequence length="123" mass="13811">MPNPPIQGLFHPNPGTPYDKLSRRTFLPDNKEGREVLDLLEKAFDASILFTVGKSTINDKDNQIIFNEDIEHKTNVNGGPKVSATLKLPCTSNHFLSALNRSGYPDPEYFDRVKKQLKAKGIE</sequence>
<dbReference type="GeneID" id="116300624"/>
<gene>
    <name evidence="9" type="primary">LOC116300624</name>
</gene>
<keyword evidence="3 5" id="KW-0808">Transferase</keyword>
<dbReference type="GO" id="GO:0016567">
    <property type="term" value="P:protein ubiquitination"/>
    <property type="evidence" value="ECO:0007669"/>
    <property type="project" value="UniProtKB-UniRule"/>
</dbReference>
<reference evidence="9" key="1">
    <citation type="submission" date="2025-08" db="UniProtKB">
        <authorList>
            <consortium name="RefSeq"/>
        </authorList>
    </citation>
    <scope>IDENTIFICATION</scope>
    <source>
        <tissue evidence="9">Tentacle</tissue>
    </source>
</reference>
<evidence type="ECO:0000256" key="6">
    <source>
        <dbReference type="SAM" id="MobiDB-lite"/>
    </source>
</evidence>
<dbReference type="KEGG" id="aten:116300624"/>
<keyword evidence="5" id="KW-0963">Cytoplasm</keyword>
<comment type="subcellular location">
    <subcellularLocation>
        <location evidence="5">Cytoplasm</location>
    </subcellularLocation>
</comment>
<feature type="domain" description="Deltex C-terminal" evidence="7">
    <location>
        <begin position="97"/>
        <end position="122"/>
    </location>
</feature>
<dbReference type="Pfam" id="PF18102">
    <property type="entry name" value="DTC"/>
    <property type="match status" value="2"/>
</dbReference>
<evidence type="ECO:0000256" key="3">
    <source>
        <dbReference type="ARBA" id="ARBA00022679"/>
    </source>
</evidence>
<evidence type="ECO:0000256" key="1">
    <source>
        <dbReference type="ARBA" id="ARBA00000900"/>
    </source>
</evidence>
<dbReference type="OrthoDB" id="527344at2759"/>
<name>A0A6P8IF86_ACTTE</name>
<feature type="region of interest" description="Disordered" evidence="6">
    <location>
        <begin position="1"/>
        <end position="20"/>
    </location>
</feature>
<evidence type="ECO:0000256" key="4">
    <source>
        <dbReference type="ARBA" id="ARBA00022723"/>
    </source>
</evidence>
<dbReference type="GO" id="GO:0008270">
    <property type="term" value="F:zinc ion binding"/>
    <property type="evidence" value="ECO:0007669"/>
    <property type="project" value="UniProtKB-KW"/>
</dbReference>
<keyword evidence="5" id="KW-0863">Zinc-finger</keyword>
<feature type="domain" description="Deltex C-terminal" evidence="7">
    <location>
        <begin position="6"/>
        <end position="81"/>
    </location>
</feature>
<dbReference type="PANTHER" id="PTHR12622">
    <property type="entry name" value="DELTEX-RELATED"/>
    <property type="match status" value="1"/>
</dbReference>
<evidence type="ECO:0000256" key="5">
    <source>
        <dbReference type="RuleBase" id="RU367105"/>
    </source>
</evidence>
<comment type="pathway">
    <text evidence="2 5">Protein modification; protein ubiquitination.</text>
</comment>
<evidence type="ECO:0000313" key="8">
    <source>
        <dbReference type="Proteomes" id="UP000515163"/>
    </source>
</evidence>
<dbReference type="InParanoid" id="A0A6P8IF86"/>
<accession>A0A6P8IF86</accession>
<dbReference type="InterPro" id="IPR039398">
    <property type="entry name" value="Deltex_fam"/>
</dbReference>
<proteinExistence type="inferred from homology"/>
<comment type="catalytic activity">
    <reaction evidence="1 5">
        <text>S-ubiquitinyl-[E2 ubiquitin-conjugating enzyme]-L-cysteine + [acceptor protein]-L-lysine = [E2 ubiquitin-conjugating enzyme]-L-cysteine + N(6)-ubiquitinyl-[acceptor protein]-L-lysine.</text>
        <dbReference type="EC" id="2.3.2.27"/>
    </reaction>
</comment>
<dbReference type="EC" id="2.3.2.27" evidence="5"/>
<keyword evidence="4 5" id="KW-0479">Metal-binding</keyword>
<evidence type="ECO:0000259" key="7">
    <source>
        <dbReference type="Pfam" id="PF18102"/>
    </source>
</evidence>
<dbReference type="UniPathway" id="UPA00143"/>
<dbReference type="GO" id="GO:0007219">
    <property type="term" value="P:Notch signaling pathway"/>
    <property type="evidence" value="ECO:0007669"/>
    <property type="project" value="InterPro"/>
</dbReference>
<dbReference type="InterPro" id="IPR039399">
    <property type="entry name" value="Deltex_C_sf"/>
</dbReference>
<protein>
    <recommendedName>
        <fullName evidence="5">E3 ubiquitin-protein ligase</fullName>
        <ecNumber evidence="5">2.3.2.27</ecNumber>
    </recommendedName>
</protein>
<dbReference type="Proteomes" id="UP000515163">
    <property type="component" value="Unplaced"/>
</dbReference>
<dbReference type="InterPro" id="IPR039396">
    <property type="entry name" value="Deltex_C"/>
</dbReference>
<dbReference type="GO" id="GO:0061630">
    <property type="term" value="F:ubiquitin protein ligase activity"/>
    <property type="evidence" value="ECO:0007669"/>
    <property type="project" value="UniProtKB-UniRule"/>
</dbReference>
<dbReference type="AlphaFoldDB" id="A0A6P8IF86"/>
<comment type="similarity">
    <text evidence="5">Belongs to the Deltex family.</text>
</comment>
<dbReference type="RefSeq" id="XP_031565387.1">
    <property type="nucleotide sequence ID" value="XM_031709527.1"/>
</dbReference>